<name>A0A8E2LS08_9MYCO</name>
<organism evidence="2 3">
    <name type="scientific">Mycobacterium persicum</name>
    <dbReference type="NCBI Taxonomy" id="1487726"/>
    <lineage>
        <taxon>Bacteria</taxon>
        <taxon>Bacillati</taxon>
        <taxon>Actinomycetota</taxon>
        <taxon>Actinomycetes</taxon>
        <taxon>Mycobacteriales</taxon>
        <taxon>Mycobacteriaceae</taxon>
        <taxon>Mycobacterium</taxon>
    </lineage>
</organism>
<feature type="region of interest" description="Disordered" evidence="1">
    <location>
        <begin position="1"/>
        <end position="56"/>
    </location>
</feature>
<evidence type="ECO:0000313" key="2">
    <source>
        <dbReference type="EMBL" id="ORC09285.1"/>
    </source>
</evidence>
<dbReference type="AlphaFoldDB" id="A0A8E2LS08"/>
<gene>
    <name evidence="2" type="ORF">B4U45_24475</name>
</gene>
<evidence type="ECO:0000256" key="1">
    <source>
        <dbReference type="SAM" id="MobiDB-lite"/>
    </source>
</evidence>
<accession>A0A8E2LS08</accession>
<proteinExistence type="predicted"/>
<reference evidence="2 3" key="1">
    <citation type="submission" date="2017-02" db="EMBL/GenBank/DDBJ databases">
        <title>Mycobacterium kansasii genomes.</title>
        <authorList>
            <person name="Borowka P."/>
            <person name="Strapagiel D."/>
            <person name="Marciniak B."/>
            <person name="Lach J."/>
            <person name="Bakula Z."/>
            <person name="Van Ingen J."/>
            <person name="Safianowska A."/>
            <person name="Brzostek A."/>
            <person name="Dziadek J."/>
            <person name="Jagielski T."/>
        </authorList>
    </citation>
    <scope>NUCLEOTIDE SEQUENCE [LARGE SCALE GENOMIC DNA]</scope>
    <source>
        <strain evidence="2 3">12MK</strain>
    </source>
</reference>
<comment type="caution">
    <text evidence="2">The sequence shown here is derived from an EMBL/GenBank/DDBJ whole genome shotgun (WGS) entry which is preliminary data.</text>
</comment>
<evidence type="ECO:0000313" key="3">
    <source>
        <dbReference type="Proteomes" id="UP000192335"/>
    </source>
</evidence>
<feature type="compositionally biased region" description="Low complexity" evidence="1">
    <location>
        <begin position="1"/>
        <end position="11"/>
    </location>
</feature>
<dbReference type="EMBL" id="MWQA01000001">
    <property type="protein sequence ID" value="ORC09285.1"/>
    <property type="molecule type" value="Genomic_DNA"/>
</dbReference>
<protein>
    <submittedName>
        <fullName evidence="2">Uncharacterized protein</fullName>
    </submittedName>
</protein>
<sequence length="95" mass="10223">MGSVITAANAEEAARTTELVTAGADEVRPPSRRRVTHPARADQATTFDNQPMQTWPPVQAPMPALKARAPRRCRFVSSSCSARSTHPPGADWGGR</sequence>
<feature type="compositionally biased region" description="Polar residues" evidence="1">
    <location>
        <begin position="43"/>
        <end position="53"/>
    </location>
</feature>
<dbReference type="Proteomes" id="UP000192335">
    <property type="component" value="Unassembled WGS sequence"/>
</dbReference>